<organism evidence="11 12">
    <name type="scientific">Chryseobacterium endophyticum</name>
    <dbReference type="NCBI Taxonomy" id="1854762"/>
    <lineage>
        <taxon>Bacteria</taxon>
        <taxon>Pseudomonadati</taxon>
        <taxon>Bacteroidota</taxon>
        <taxon>Flavobacteriia</taxon>
        <taxon>Flavobacteriales</taxon>
        <taxon>Weeksellaceae</taxon>
        <taxon>Chryseobacterium group</taxon>
        <taxon>Chryseobacterium</taxon>
    </lineage>
</organism>
<keyword evidence="12" id="KW-1185">Reference proteome</keyword>
<dbReference type="InterPro" id="IPR024712">
    <property type="entry name" value="Catalase_clade2"/>
</dbReference>
<dbReference type="GO" id="GO:0005829">
    <property type="term" value="C:cytosol"/>
    <property type="evidence" value="ECO:0007669"/>
    <property type="project" value="TreeGrafter"/>
</dbReference>
<proteinExistence type="predicted"/>
<dbReference type="InterPro" id="IPR020835">
    <property type="entry name" value="Catalase_sf"/>
</dbReference>
<keyword evidence="3" id="KW-0575">Peroxidase</keyword>
<dbReference type="SUPFAM" id="SSF56634">
    <property type="entry name" value="Heme-dependent catalase-like"/>
    <property type="match status" value="1"/>
</dbReference>
<evidence type="ECO:0000256" key="1">
    <source>
        <dbReference type="ARBA" id="ARBA00001971"/>
    </source>
</evidence>
<dbReference type="Pfam" id="PF18011">
    <property type="entry name" value="Catalase_C"/>
    <property type="match status" value="1"/>
</dbReference>
<keyword evidence="6" id="KW-0560">Oxidoreductase</keyword>
<dbReference type="EC" id="1.11.1.6" evidence="2"/>
<dbReference type="AlphaFoldDB" id="A0AAU6WJT5"/>
<dbReference type="InterPro" id="IPR041399">
    <property type="entry name" value="Catalase_large_C"/>
</dbReference>
<evidence type="ECO:0000256" key="5">
    <source>
        <dbReference type="ARBA" id="ARBA00022723"/>
    </source>
</evidence>
<feature type="domain" description="Large catalase C-terminal" evidence="10">
    <location>
        <begin position="102"/>
        <end position="200"/>
    </location>
</feature>
<evidence type="ECO:0000256" key="3">
    <source>
        <dbReference type="ARBA" id="ARBA00022559"/>
    </source>
</evidence>
<evidence type="ECO:0000259" key="9">
    <source>
        <dbReference type="Pfam" id="PF06628"/>
    </source>
</evidence>
<accession>A0AAU6WJT5</accession>
<dbReference type="GO" id="GO:0006979">
    <property type="term" value="P:response to oxidative stress"/>
    <property type="evidence" value="ECO:0007669"/>
    <property type="project" value="InterPro"/>
</dbReference>
<dbReference type="Proteomes" id="UP001463665">
    <property type="component" value="Chromosome"/>
</dbReference>
<evidence type="ECO:0000256" key="7">
    <source>
        <dbReference type="ARBA" id="ARBA00023004"/>
    </source>
</evidence>
<keyword evidence="4" id="KW-0349">Heme</keyword>
<keyword evidence="8" id="KW-0376">Hydrogen peroxide</keyword>
<dbReference type="PANTHER" id="PTHR42821:SF1">
    <property type="entry name" value="CATALASE-B"/>
    <property type="match status" value="1"/>
</dbReference>
<evidence type="ECO:0000256" key="6">
    <source>
        <dbReference type="ARBA" id="ARBA00023002"/>
    </source>
</evidence>
<dbReference type="GO" id="GO:0020037">
    <property type="term" value="F:heme binding"/>
    <property type="evidence" value="ECO:0007669"/>
    <property type="project" value="InterPro"/>
</dbReference>
<comment type="cofactor">
    <cofactor evidence="1">
        <name>heme</name>
        <dbReference type="ChEBI" id="CHEBI:30413"/>
    </cofactor>
</comment>
<evidence type="ECO:0000313" key="11">
    <source>
        <dbReference type="EMBL" id="XAO73020.1"/>
    </source>
</evidence>
<name>A0AAU6WJT5_9FLAO</name>
<evidence type="ECO:0000256" key="2">
    <source>
        <dbReference type="ARBA" id="ARBA00012314"/>
    </source>
</evidence>
<dbReference type="EMBL" id="CP154834">
    <property type="protein sequence ID" value="XAO73020.1"/>
    <property type="molecule type" value="Genomic_DNA"/>
</dbReference>
<reference evidence="11 12" key="1">
    <citation type="submission" date="2024-04" db="EMBL/GenBank/DDBJ databases">
        <title>Genome sequencing and assembly of rice foliar adapted Chryseobacterium endophyticum OsEnb-ALM-A6.</title>
        <authorList>
            <person name="Kumar S."/>
            <person name="Javed M."/>
            <person name="Chouhan V."/>
            <person name="Charishma K."/>
            <person name="Patel A."/>
            <person name="Kumar M."/>
            <person name="Sahu K.P."/>
            <person name="Kumar A."/>
        </authorList>
    </citation>
    <scope>NUCLEOTIDE SEQUENCE [LARGE SCALE GENOMIC DNA]</scope>
    <source>
        <strain evidence="11 12">OsEnb-ALM-A6</strain>
    </source>
</reference>
<keyword evidence="5" id="KW-0479">Metal-binding</keyword>
<dbReference type="GO" id="GO:0046872">
    <property type="term" value="F:metal ion binding"/>
    <property type="evidence" value="ECO:0007669"/>
    <property type="project" value="UniProtKB-KW"/>
</dbReference>
<dbReference type="InterPro" id="IPR043156">
    <property type="entry name" value="Catalase_clade2_helical"/>
</dbReference>
<dbReference type="InterPro" id="IPR010582">
    <property type="entry name" value="Catalase_immune_responsive"/>
</dbReference>
<dbReference type="InterPro" id="IPR029062">
    <property type="entry name" value="Class_I_gatase-like"/>
</dbReference>
<dbReference type="GO" id="GO:0042744">
    <property type="term" value="P:hydrogen peroxide catabolic process"/>
    <property type="evidence" value="ECO:0007669"/>
    <property type="project" value="UniProtKB-KW"/>
</dbReference>
<evidence type="ECO:0000259" key="10">
    <source>
        <dbReference type="Pfam" id="PF18011"/>
    </source>
</evidence>
<protein>
    <recommendedName>
        <fullName evidence="2">catalase</fullName>
        <ecNumber evidence="2">1.11.1.6</ecNumber>
    </recommendedName>
</protein>
<dbReference type="Gene3D" id="3.40.50.880">
    <property type="match status" value="1"/>
</dbReference>
<evidence type="ECO:0000313" key="12">
    <source>
        <dbReference type="Proteomes" id="UP001463665"/>
    </source>
</evidence>
<dbReference type="Pfam" id="PF06628">
    <property type="entry name" value="Catalase-rel"/>
    <property type="match status" value="1"/>
</dbReference>
<dbReference type="SUPFAM" id="SSF52317">
    <property type="entry name" value="Class I glutamine amidotransferase-like"/>
    <property type="match status" value="1"/>
</dbReference>
<dbReference type="CDD" id="cd03132">
    <property type="entry name" value="GATase1_catalase"/>
    <property type="match status" value="1"/>
</dbReference>
<keyword evidence="7" id="KW-0408">Iron</keyword>
<dbReference type="Gene3D" id="1.20.1370.20">
    <property type="match status" value="1"/>
</dbReference>
<evidence type="ECO:0000256" key="8">
    <source>
        <dbReference type="ARBA" id="ARBA00023324"/>
    </source>
</evidence>
<dbReference type="GO" id="GO:0004096">
    <property type="term" value="F:catalase activity"/>
    <property type="evidence" value="ECO:0007669"/>
    <property type="project" value="UniProtKB-EC"/>
</dbReference>
<dbReference type="RefSeq" id="WP_345765659.1">
    <property type="nucleotide sequence ID" value="NZ_CP154834.1"/>
</dbReference>
<dbReference type="PANTHER" id="PTHR42821">
    <property type="entry name" value="CATALASE"/>
    <property type="match status" value="1"/>
</dbReference>
<feature type="domain" description="Catalase immune-responsive" evidence="9">
    <location>
        <begin position="5"/>
        <end position="57"/>
    </location>
</feature>
<gene>
    <name evidence="11" type="ORF">AAFP95_14495</name>
</gene>
<sequence length="200" mass="22172">MSRELFYNSQSAYEKIHLQNALIFELSKVTIPSIRERMVGQLNFINKELAQKVAAKVGVKVTELEFPNQSLPSDNNYQDLQSEEREAHTKLSAALSMDNTIKGRKIGFIIANGVNALHVHDLKTKLEGEDAVVEIIGPSMAQVTTNDGSMVTPKHSLTSIASVAFDALYIAAGEDSVKELLMADNKRHVLNFINEAYKHC</sequence>
<evidence type="ECO:0000256" key="4">
    <source>
        <dbReference type="ARBA" id="ARBA00022617"/>
    </source>
</evidence>